<reference evidence="1 2" key="1">
    <citation type="submission" date="2012-04" db="EMBL/GenBank/DDBJ databases">
        <title>Genome sequence of Helicobacter pylori NQ4044.</title>
        <authorList>
            <person name="Blanchard T.G."/>
            <person name="Czinn S.J."/>
            <person name="McCracken C."/>
            <person name="Abolude K."/>
            <person name="Maroo A."/>
            <person name="Santana-Cruz I."/>
            <person name="Tallon L.J."/>
            <person name="Ficke F.W.F."/>
        </authorList>
    </citation>
    <scope>NUCLEOTIDE SEQUENCE [LARGE SCALE GENOMIC DNA]</scope>
    <source>
        <strain evidence="1 2">NQ4044</strain>
    </source>
</reference>
<sequence length="42" mass="5139">MLIINKTFSSIIKSVLKHGLKLLFIWEFFRVFFHFKSHKFLP</sequence>
<name>J0JAM0_HELPX</name>
<dbReference type="EMBL" id="AKNW01000011">
    <property type="protein sequence ID" value="EJB35125.1"/>
    <property type="molecule type" value="Genomic_DNA"/>
</dbReference>
<organism evidence="1 2">
    <name type="scientific">Helicobacter pylori NQ4044</name>
    <dbReference type="NCBI Taxonomy" id="992028"/>
    <lineage>
        <taxon>Bacteria</taxon>
        <taxon>Pseudomonadati</taxon>
        <taxon>Campylobacterota</taxon>
        <taxon>Epsilonproteobacteria</taxon>
        <taxon>Campylobacterales</taxon>
        <taxon>Helicobacteraceae</taxon>
        <taxon>Helicobacter</taxon>
    </lineage>
</organism>
<evidence type="ECO:0000313" key="2">
    <source>
        <dbReference type="Proteomes" id="UP000003026"/>
    </source>
</evidence>
<protein>
    <submittedName>
        <fullName evidence="1">Uncharacterized protein</fullName>
    </submittedName>
</protein>
<proteinExistence type="predicted"/>
<comment type="caution">
    <text evidence="1">The sequence shown here is derived from an EMBL/GenBank/DDBJ whole genome shotgun (WGS) entry which is preliminary data.</text>
</comment>
<dbReference type="Proteomes" id="UP000003026">
    <property type="component" value="Unassembled WGS sequence"/>
</dbReference>
<accession>J0JAM0</accession>
<evidence type="ECO:0000313" key="1">
    <source>
        <dbReference type="EMBL" id="EJB35125.1"/>
    </source>
</evidence>
<dbReference type="AlphaFoldDB" id="J0JAM0"/>
<gene>
    <name evidence="1" type="ORF">HPNQ4044_1331</name>
</gene>
<dbReference type="PATRIC" id="fig|992028.3.peg.1294"/>